<dbReference type="Proteomes" id="UP000678513">
    <property type="component" value="Chromosome"/>
</dbReference>
<reference evidence="1 2" key="1">
    <citation type="submission" date="2021-03" db="EMBL/GenBank/DDBJ databases">
        <title>Human Oral Microbial Genomes.</title>
        <authorList>
            <person name="Johnston C.D."/>
            <person name="Chen T."/>
            <person name="Dewhirst F.E."/>
        </authorList>
    </citation>
    <scope>NUCLEOTIDE SEQUENCE [LARGE SCALE GENOMIC DNA]</scope>
    <source>
        <strain evidence="1 2">DSMZ 100122</strain>
    </source>
</reference>
<organism evidence="1 2">
    <name type="scientific">Arachnia rubra</name>
    <dbReference type="NCBI Taxonomy" id="1547448"/>
    <lineage>
        <taxon>Bacteria</taxon>
        <taxon>Bacillati</taxon>
        <taxon>Actinomycetota</taxon>
        <taxon>Actinomycetes</taxon>
        <taxon>Propionibacteriales</taxon>
        <taxon>Propionibacteriaceae</taxon>
        <taxon>Arachnia</taxon>
    </lineage>
</organism>
<evidence type="ECO:0000313" key="2">
    <source>
        <dbReference type="Proteomes" id="UP000678513"/>
    </source>
</evidence>
<protein>
    <submittedName>
        <fullName evidence="1">Uncharacterized protein</fullName>
    </submittedName>
</protein>
<evidence type="ECO:0000313" key="1">
    <source>
        <dbReference type="EMBL" id="QUC07531.1"/>
    </source>
</evidence>
<keyword evidence="2" id="KW-1185">Reference proteome</keyword>
<name>A0ABX7Y3D3_9ACTN</name>
<dbReference type="EMBL" id="CP072384">
    <property type="protein sequence ID" value="QUC07531.1"/>
    <property type="molecule type" value="Genomic_DNA"/>
</dbReference>
<accession>A0ABX7Y3D3</accession>
<sequence>MKKKWKVILATSIRNSTAPPPFDPLLLHKNEGMSWGIIRKALTPFLKLHRSLEKDGWPQVELHWPVETYYLENYLLPWLDAQSTSLRGVAALEAALLSAYELLDAYDSRFSNTIGFTRSAIEDHSQNIRQQPLDIIIDGLRNLGVHLQESIPLHERWWEYGFNLFRRLALHLVATSSDLSSDEKIEWILNRKILYDPATRHETFHVLHKSIPEATPKKRKQLLKAVIAGNIGQSDSERWERTQTYNIYNLLVWLTRADPDWSQAAEHLARLQEENPNFSERENPDFTIWFGPAKWTTDSVESTEKFYAQVQADPALAITSIMDIRAQRPWANDFDDEEELIRGLASEHPTDGIAFWDAADSSSLTEEHHSSLRSALVSGWAKANLDEKTALRILTLVKSIVTQEDNLYAVTDFLLEQGRKRIKEPDTDFLKNARDLAQNIWNKYQQSFKLPENVEAPSSLALNTWPGNLAFFWFSQIERRWHTTENNWSGFTEEENATLEELLKGPQTTLHAIWPAFGMALYSLDSMDANFTEKHVLPLFSRNDSLRHVWEPFLYRPLVSLHLLQAGLLNAIAALFEQLSTLNLPEARFEELAADVVTPAYSTEEPVGWISIEDSERQQILDAAVLSEGGRYAADFARAVIKVLRSNTLRTQKAWQTWLHQHIKKRLNGIPRDAKPDELESWADITPLLGDHLLEAVTLFRDSKIKIGLGKLYFAPEFTKETLARCSTELVSFYAERIQNSDTADFSLGVRVRQLVDDARATLGDETAKPLIDAARNKGFLEDSI</sequence>
<dbReference type="RefSeq" id="WP_212322062.1">
    <property type="nucleotide sequence ID" value="NZ_AP024463.1"/>
</dbReference>
<gene>
    <name evidence="1" type="ORF">J5A65_11410</name>
</gene>
<proteinExistence type="predicted"/>